<dbReference type="EMBL" id="CP142149">
    <property type="protein sequence ID" value="WSE29255.1"/>
    <property type="molecule type" value="Genomic_DNA"/>
</dbReference>
<dbReference type="InterPro" id="IPR017658">
    <property type="entry name" value="HhH-GPD_base_excis"/>
</dbReference>
<protein>
    <submittedName>
        <fullName evidence="2">HhH-GPD-type base excision DNA repair protein</fullName>
    </submittedName>
</protein>
<name>A0ABZ1I4P6_9PSEU</name>
<keyword evidence="3" id="KW-1185">Reference proteome</keyword>
<dbReference type="Gene3D" id="1.10.340.30">
    <property type="entry name" value="Hypothetical protein, domain 2"/>
    <property type="match status" value="1"/>
</dbReference>
<dbReference type="Proteomes" id="UP001330812">
    <property type="component" value="Chromosome"/>
</dbReference>
<dbReference type="NCBIfam" id="TIGR03252">
    <property type="entry name" value="HhH-GPD-type base excision DNA repair protein"/>
    <property type="match status" value="1"/>
</dbReference>
<evidence type="ECO:0000313" key="3">
    <source>
        <dbReference type="Proteomes" id="UP001330812"/>
    </source>
</evidence>
<dbReference type="Pfam" id="PF00730">
    <property type="entry name" value="HhH-GPD"/>
    <property type="match status" value="1"/>
</dbReference>
<dbReference type="InterPro" id="IPR011257">
    <property type="entry name" value="DNA_glycosylase"/>
</dbReference>
<dbReference type="SUPFAM" id="SSF48150">
    <property type="entry name" value="DNA-glycosylase"/>
    <property type="match status" value="1"/>
</dbReference>
<accession>A0ABZ1I4P6</accession>
<dbReference type="RefSeq" id="WP_326568220.1">
    <property type="nucleotide sequence ID" value="NZ_CP142149.1"/>
</dbReference>
<sequence length="196" mass="21449">MTREVHLSGDAEADKLLSEDPVALLVGMLLDQQISMEVAFLGPRKIADRMGGFDVHRIAEADTEDFVEKCVTPPAIHRYGGSMARRVQALCQHLVEHYDGNAEALWTEGRPKPDGPEVLKRLKALPGYGEQKAKIFLALLGKQYGVQPKGWREAAGAYGDRGSRRSIADVVNAKTLAEVRAFKKEQKAAAAATPKK</sequence>
<reference evidence="2 3" key="1">
    <citation type="journal article" date="2015" name="Int. J. Syst. Evol. Microbiol.">
        <title>Amycolatopsis rhabdoformis sp. nov., an actinomycete isolated from a tropical forest soil.</title>
        <authorList>
            <person name="Souza W.R."/>
            <person name="Silva R.E."/>
            <person name="Goodfellow M."/>
            <person name="Busarakam K."/>
            <person name="Figueiro F.S."/>
            <person name="Ferreira D."/>
            <person name="Rodrigues-Filho E."/>
            <person name="Moraes L.A.B."/>
            <person name="Zucchi T.D."/>
        </authorList>
    </citation>
    <scope>NUCLEOTIDE SEQUENCE [LARGE SCALE GENOMIC DNA]</scope>
    <source>
        <strain evidence="2 3">NCIMB 14900</strain>
    </source>
</reference>
<evidence type="ECO:0000259" key="1">
    <source>
        <dbReference type="Pfam" id="PF00730"/>
    </source>
</evidence>
<gene>
    <name evidence="2" type="ORF">VSH64_41690</name>
</gene>
<dbReference type="InterPro" id="IPR003265">
    <property type="entry name" value="HhH-GPD_domain"/>
</dbReference>
<organism evidence="2 3">
    <name type="scientific">Amycolatopsis rhabdoformis</name>
    <dbReference type="NCBI Taxonomy" id="1448059"/>
    <lineage>
        <taxon>Bacteria</taxon>
        <taxon>Bacillati</taxon>
        <taxon>Actinomycetota</taxon>
        <taxon>Actinomycetes</taxon>
        <taxon>Pseudonocardiales</taxon>
        <taxon>Pseudonocardiaceae</taxon>
        <taxon>Amycolatopsis</taxon>
    </lineage>
</organism>
<feature type="domain" description="HhH-GPD" evidence="1">
    <location>
        <begin position="26"/>
        <end position="175"/>
    </location>
</feature>
<evidence type="ECO:0000313" key="2">
    <source>
        <dbReference type="EMBL" id="WSE29255.1"/>
    </source>
</evidence>
<proteinExistence type="predicted"/>